<reference evidence="2" key="1">
    <citation type="submission" date="2014-09" db="EMBL/GenBank/DDBJ databases">
        <authorList>
            <person name="Magalhaes I.L.F."/>
            <person name="Oliveira U."/>
            <person name="Santos F.R."/>
            <person name="Vidigal T.H.D.A."/>
            <person name="Brescovit A.D."/>
            <person name="Santos A.J."/>
        </authorList>
    </citation>
    <scope>NUCLEOTIDE SEQUENCE</scope>
    <source>
        <tissue evidence="2">Shoot tissue taken approximately 20 cm above the soil surface</tissue>
    </source>
</reference>
<dbReference type="AlphaFoldDB" id="A0A0A9DU08"/>
<feature type="region of interest" description="Disordered" evidence="1">
    <location>
        <begin position="1"/>
        <end position="32"/>
    </location>
</feature>
<evidence type="ECO:0000256" key="1">
    <source>
        <dbReference type="SAM" id="MobiDB-lite"/>
    </source>
</evidence>
<evidence type="ECO:0000313" key="2">
    <source>
        <dbReference type="EMBL" id="JAD91301.1"/>
    </source>
</evidence>
<feature type="compositionally biased region" description="Basic and acidic residues" evidence="1">
    <location>
        <begin position="23"/>
        <end position="32"/>
    </location>
</feature>
<name>A0A0A9DU08_ARUDO</name>
<protein>
    <submittedName>
        <fullName evidence="2">Uncharacterized protein</fullName>
    </submittedName>
</protein>
<dbReference type="EMBL" id="GBRH01206594">
    <property type="protein sequence ID" value="JAD91301.1"/>
    <property type="molecule type" value="Transcribed_RNA"/>
</dbReference>
<reference evidence="2" key="2">
    <citation type="journal article" date="2015" name="Data Brief">
        <title>Shoot transcriptome of the giant reed, Arundo donax.</title>
        <authorList>
            <person name="Barrero R.A."/>
            <person name="Guerrero F.D."/>
            <person name="Moolhuijzen P."/>
            <person name="Goolsby J.A."/>
            <person name="Tidwell J."/>
            <person name="Bellgard S.E."/>
            <person name="Bellgard M.I."/>
        </authorList>
    </citation>
    <scope>NUCLEOTIDE SEQUENCE</scope>
    <source>
        <tissue evidence="2">Shoot tissue taken approximately 20 cm above the soil surface</tissue>
    </source>
</reference>
<accession>A0A0A9DU08</accession>
<feature type="compositionally biased region" description="Polar residues" evidence="1">
    <location>
        <begin position="1"/>
        <end position="16"/>
    </location>
</feature>
<sequence length="47" mass="5178">MSTSFVVHITSTNQTEDVPAPHADNDSSSKSEAFIKRISDPLLVKYL</sequence>
<organism evidence="2">
    <name type="scientific">Arundo donax</name>
    <name type="common">Giant reed</name>
    <name type="synonym">Donax arundinaceus</name>
    <dbReference type="NCBI Taxonomy" id="35708"/>
    <lineage>
        <taxon>Eukaryota</taxon>
        <taxon>Viridiplantae</taxon>
        <taxon>Streptophyta</taxon>
        <taxon>Embryophyta</taxon>
        <taxon>Tracheophyta</taxon>
        <taxon>Spermatophyta</taxon>
        <taxon>Magnoliopsida</taxon>
        <taxon>Liliopsida</taxon>
        <taxon>Poales</taxon>
        <taxon>Poaceae</taxon>
        <taxon>PACMAD clade</taxon>
        <taxon>Arundinoideae</taxon>
        <taxon>Arundineae</taxon>
        <taxon>Arundo</taxon>
    </lineage>
</organism>
<proteinExistence type="predicted"/>